<evidence type="ECO:0000313" key="2">
    <source>
        <dbReference type="EMBL" id="CAI6091525.1"/>
    </source>
</evidence>
<name>A0AA35M6P4_9HYPO</name>
<proteinExistence type="predicted"/>
<keyword evidence="1" id="KW-0539">Nucleus</keyword>
<accession>A0AA35M6P4</accession>
<dbReference type="InterPro" id="IPR036864">
    <property type="entry name" value="Zn2-C6_fun-type_DNA-bd_sf"/>
</dbReference>
<gene>
    <name evidence="2" type="ORF">CCHLO57077_00019127</name>
</gene>
<dbReference type="CDD" id="cd00067">
    <property type="entry name" value="GAL4"/>
    <property type="match status" value="1"/>
</dbReference>
<dbReference type="GO" id="GO:0000981">
    <property type="term" value="F:DNA-binding transcription factor activity, RNA polymerase II-specific"/>
    <property type="evidence" value="ECO:0007669"/>
    <property type="project" value="InterPro"/>
</dbReference>
<reference evidence="2" key="1">
    <citation type="submission" date="2023-01" db="EMBL/GenBank/DDBJ databases">
        <authorList>
            <person name="Piombo E."/>
        </authorList>
    </citation>
    <scope>NUCLEOTIDE SEQUENCE</scope>
</reference>
<comment type="caution">
    <text evidence="2">The sequence shown here is derived from an EMBL/GenBank/DDBJ whole genome shotgun (WGS) entry which is preliminary data.</text>
</comment>
<feature type="non-terminal residue" evidence="2">
    <location>
        <position position="1"/>
    </location>
</feature>
<feature type="non-terminal residue" evidence="2">
    <location>
        <position position="276"/>
    </location>
</feature>
<dbReference type="InterPro" id="IPR001138">
    <property type="entry name" value="Zn2Cys6_DnaBD"/>
</dbReference>
<dbReference type="Proteomes" id="UP001160390">
    <property type="component" value="Unassembled WGS sequence"/>
</dbReference>
<sequence length="276" mass="30791">PARDRHQLRCRVHPRSRRKACDECFRSKARCDSGLPACHRYSTLSRLCIYQLNAPVNHAQQQVLLGPPMTTSVDVASWTGQISHDSSVVVVLEWDTQQAMAHTSNIPPVLLTQQSQGHDTSVQPRSKSPVSLIISRCAQPTFGPTSEAFTSLSQFLTGQWTTAEQGLNIIERQLKLWPESLSWPSFPSIFPDDSITLNTEKVSCLTSKAYIFEAFQASILYSIMRTLCDSATLVPMIDEQTVRISQTPTQMYNGAAGMTGSWRRACVGSFRYFSLT</sequence>
<dbReference type="EMBL" id="CABFNP030001176">
    <property type="protein sequence ID" value="CAI6091525.1"/>
    <property type="molecule type" value="Genomic_DNA"/>
</dbReference>
<evidence type="ECO:0008006" key="4">
    <source>
        <dbReference type="Google" id="ProtNLM"/>
    </source>
</evidence>
<dbReference type="Gene3D" id="4.10.240.10">
    <property type="entry name" value="Zn(2)-C6 fungal-type DNA-binding domain"/>
    <property type="match status" value="1"/>
</dbReference>
<evidence type="ECO:0000313" key="3">
    <source>
        <dbReference type="Proteomes" id="UP001160390"/>
    </source>
</evidence>
<protein>
    <recommendedName>
        <fullName evidence="4">Zn(2)-C6 fungal-type domain-containing protein</fullName>
    </recommendedName>
</protein>
<dbReference type="AlphaFoldDB" id="A0AA35M6P4"/>
<keyword evidence="3" id="KW-1185">Reference proteome</keyword>
<dbReference type="SUPFAM" id="SSF57701">
    <property type="entry name" value="Zn2/Cys6 DNA-binding domain"/>
    <property type="match status" value="1"/>
</dbReference>
<organism evidence="2 3">
    <name type="scientific">Clonostachys chloroleuca</name>
    <dbReference type="NCBI Taxonomy" id="1926264"/>
    <lineage>
        <taxon>Eukaryota</taxon>
        <taxon>Fungi</taxon>
        <taxon>Dikarya</taxon>
        <taxon>Ascomycota</taxon>
        <taxon>Pezizomycotina</taxon>
        <taxon>Sordariomycetes</taxon>
        <taxon>Hypocreomycetidae</taxon>
        <taxon>Hypocreales</taxon>
        <taxon>Bionectriaceae</taxon>
        <taxon>Clonostachys</taxon>
    </lineage>
</organism>
<evidence type="ECO:0000256" key="1">
    <source>
        <dbReference type="ARBA" id="ARBA00023242"/>
    </source>
</evidence>
<dbReference type="GO" id="GO:0008270">
    <property type="term" value="F:zinc ion binding"/>
    <property type="evidence" value="ECO:0007669"/>
    <property type="project" value="InterPro"/>
</dbReference>